<protein>
    <submittedName>
        <fullName evidence="2">Uncharacterized protein</fullName>
    </submittedName>
</protein>
<feature type="region of interest" description="Disordered" evidence="1">
    <location>
        <begin position="47"/>
        <end position="122"/>
    </location>
</feature>
<feature type="compositionally biased region" description="Basic residues" evidence="1">
    <location>
        <begin position="67"/>
        <end position="79"/>
    </location>
</feature>
<evidence type="ECO:0000313" key="3">
    <source>
        <dbReference type="EMBL" id="TRL36523.1"/>
    </source>
</evidence>
<comment type="caution">
    <text evidence="2">The sequence shown here is derived from an EMBL/GenBank/DDBJ whole genome shotgun (WGS) entry which is preliminary data.</text>
</comment>
<evidence type="ECO:0000313" key="5">
    <source>
        <dbReference type="Proteomes" id="UP000316781"/>
    </source>
</evidence>
<dbReference type="AlphaFoldDB" id="A0A2U1SNH9"/>
<gene>
    <name evidence="2" type="ORF">C5689_14270</name>
    <name evidence="3" type="ORF">FM996_04485</name>
</gene>
<evidence type="ECO:0000313" key="4">
    <source>
        <dbReference type="Proteomes" id="UP000245137"/>
    </source>
</evidence>
<name>A0A2U1SNH9_METSR</name>
<organism evidence="2 4">
    <name type="scientific">Methylosinus sporium</name>
    <dbReference type="NCBI Taxonomy" id="428"/>
    <lineage>
        <taxon>Bacteria</taxon>
        <taxon>Pseudomonadati</taxon>
        <taxon>Pseudomonadota</taxon>
        <taxon>Alphaproteobacteria</taxon>
        <taxon>Hyphomicrobiales</taxon>
        <taxon>Methylocystaceae</taxon>
        <taxon>Methylosinus</taxon>
    </lineage>
</organism>
<keyword evidence="4" id="KW-1185">Reference proteome</keyword>
<reference evidence="2 4" key="1">
    <citation type="journal article" date="2018" name="Appl. Microbiol. Biotechnol.">
        <title>Co-cultivation of the strictly anaerobic methanogen Methanosarcina barkeri with aerobic methanotrophs in an oxygen-limited membrane bioreactor.</title>
        <authorList>
            <person name="In 't Zandt M.H."/>
            <person name="van den Bosch T.J.M."/>
            <person name="Rijkers R."/>
            <person name="van Kessel M.A.H.J."/>
            <person name="Jetten M.S.M."/>
            <person name="Welte C.U."/>
        </authorList>
    </citation>
    <scope>NUCLEOTIDE SEQUENCE [LARGE SCALE GENOMIC DNA]</scope>
    <source>
        <strain evidence="2 4">DSM 17706</strain>
    </source>
</reference>
<reference evidence="2" key="2">
    <citation type="submission" date="2018-02" db="EMBL/GenBank/DDBJ databases">
        <authorList>
            <person name="Cohen D.B."/>
            <person name="Kent A.D."/>
        </authorList>
    </citation>
    <scope>NUCLEOTIDE SEQUENCE</scope>
    <source>
        <strain evidence="2">DSM 17706</strain>
    </source>
</reference>
<dbReference type="EMBL" id="VJMF01000019">
    <property type="protein sequence ID" value="TRL36523.1"/>
    <property type="molecule type" value="Genomic_DNA"/>
</dbReference>
<sequence length="122" mass="12376">MIDECKGEFHSASDSPKLSRRALLAGLLALPVAALDAGSAEAQSIGIGPLQLNLGPTGGYGGGYPYRTRRPPPRQRVHHSGGGSRHASRRSRRNEGGGQASGGGDKGGSPASGATGLGKLDY</sequence>
<dbReference type="Proteomes" id="UP000245137">
    <property type="component" value="Unassembled WGS sequence"/>
</dbReference>
<evidence type="ECO:0000256" key="1">
    <source>
        <dbReference type="SAM" id="MobiDB-lite"/>
    </source>
</evidence>
<accession>A0A2U1SNH9</accession>
<dbReference type="EMBL" id="PUIV01000026">
    <property type="protein sequence ID" value="PWB93156.1"/>
    <property type="molecule type" value="Genomic_DNA"/>
</dbReference>
<feature type="compositionally biased region" description="Gly residues" evidence="1">
    <location>
        <begin position="96"/>
        <end position="107"/>
    </location>
</feature>
<dbReference type="RefSeq" id="WP_108917940.1">
    <property type="nucleotide sequence ID" value="NZ_BGJY01000014.1"/>
</dbReference>
<proteinExistence type="predicted"/>
<evidence type="ECO:0000313" key="2">
    <source>
        <dbReference type="EMBL" id="PWB93156.1"/>
    </source>
</evidence>
<dbReference type="Proteomes" id="UP000316781">
    <property type="component" value="Unassembled WGS sequence"/>
</dbReference>
<reference evidence="3 5" key="3">
    <citation type="submission" date="2019-07" db="EMBL/GenBank/DDBJ databases">
        <title>Ln-dependent methylotrophs.</title>
        <authorList>
            <person name="Tani A."/>
        </authorList>
    </citation>
    <scope>NUCLEOTIDE SEQUENCE [LARGE SCALE GENOMIC DNA]</scope>
    <source>
        <strain evidence="3 5">SM89A</strain>
    </source>
</reference>